<dbReference type="AlphaFoldDB" id="A0AA92VB42"/>
<feature type="transmembrane region" description="Helical" evidence="1">
    <location>
        <begin position="259"/>
        <end position="278"/>
    </location>
</feature>
<dbReference type="EMBL" id="QROP01000012">
    <property type="protein sequence ID" value="RHL39454.1"/>
    <property type="molecule type" value="Genomic_DNA"/>
</dbReference>
<evidence type="ECO:0000313" key="2">
    <source>
        <dbReference type="EMBL" id="RHL39454.1"/>
    </source>
</evidence>
<feature type="transmembrane region" description="Helical" evidence="1">
    <location>
        <begin position="71"/>
        <end position="88"/>
    </location>
</feature>
<protein>
    <submittedName>
        <fullName evidence="2">Uncharacterized protein</fullName>
    </submittedName>
</protein>
<keyword evidence="1" id="KW-0472">Membrane</keyword>
<sequence>MEKNNNYIYLLGFILALGTFFILPNNDDFYCLLAPHKYEDINVFLPNGAFWRPLDALWGIMMGKCVGAFPYLNHLLVLLLYTFCIYGLTKILDDCNVDGFAKKISIALFMLSPALVATVYSIDSINQVLCMTFGISSVLLYPKSKVLGYLMMLLALFSKESGISWFIVTPFMCMIIKNIQEGTNCEDFKCYKQLIKPYLISLSILGGYFFLRIYLQSPETAEITGNYAGGIGLNTLVGLGLLLGISLTTIDTIAMFLEHNWIVVIISTIISFSFLWVLIKKLFCLQKQDLVKLIQCLLIILALTAPHLVMKHPGEMHAFPTLWGIALAIGIIFRTAKWNVSDKRVILLFFTCCILVYIHKGYYMYKAGQFAKQRVESVIANTKAIPNIVCILDCDPPFTEYSVFQASGEYAWYKGWASRVYFDLVNPQKTDYYVIHPNELEKYLLRAQNSKKYDAIWVVRDNKVRVLPQK</sequence>
<evidence type="ECO:0000256" key="1">
    <source>
        <dbReference type="SAM" id="Phobius"/>
    </source>
</evidence>
<organism evidence="2 3">
    <name type="scientific">Segatella copri</name>
    <dbReference type="NCBI Taxonomy" id="165179"/>
    <lineage>
        <taxon>Bacteria</taxon>
        <taxon>Pseudomonadati</taxon>
        <taxon>Bacteroidota</taxon>
        <taxon>Bacteroidia</taxon>
        <taxon>Bacteroidales</taxon>
        <taxon>Prevotellaceae</taxon>
        <taxon>Segatella</taxon>
    </lineage>
</organism>
<keyword evidence="1" id="KW-1133">Transmembrane helix</keyword>
<gene>
    <name evidence="2" type="ORF">DW026_06565</name>
</gene>
<dbReference type="Proteomes" id="UP000283672">
    <property type="component" value="Unassembled WGS sequence"/>
</dbReference>
<feature type="transmembrane region" description="Helical" evidence="1">
    <location>
        <begin position="149"/>
        <end position="168"/>
    </location>
</feature>
<keyword evidence="1" id="KW-0812">Transmembrane</keyword>
<feature type="transmembrane region" description="Helical" evidence="1">
    <location>
        <begin position="100"/>
        <end position="119"/>
    </location>
</feature>
<feature type="transmembrane region" description="Helical" evidence="1">
    <location>
        <begin position="198"/>
        <end position="215"/>
    </location>
</feature>
<feature type="transmembrane region" description="Helical" evidence="1">
    <location>
        <begin position="7"/>
        <end position="23"/>
    </location>
</feature>
<feature type="transmembrane region" description="Helical" evidence="1">
    <location>
        <begin position="345"/>
        <end position="365"/>
    </location>
</feature>
<feature type="transmembrane region" description="Helical" evidence="1">
    <location>
        <begin position="316"/>
        <end position="333"/>
    </location>
</feature>
<proteinExistence type="predicted"/>
<dbReference type="RefSeq" id="WP_118416195.1">
    <property type="nucleotide sequence ID" value="NZ_QROP01000012.1"/>
</dbReference>
<reference evidence="2 3" key="1">
    <citation type="submission" date="2018-08" db="EMBL/GenBank/DDBJ databases">
        <title>A genome reference for cultivated species of the human gut microbiota.</title>
        <authorList>
            <person name="Zou Y."/>
            <person name="Xue W."/>
            <person name="Luo G."/>
        </authorList>
    </citation>
    <scope>NUCLEOTIDE SEQUENCE [LARGE SCALE GENOMIC DNA]</scope>
    <source>
        <strain evidence="2 3">AF38-11</strain>
    </source>
</reference>
<feature type="transmembrane region" description="Helical" evidence="1">
    <location>
        <begin position="227"/>
        <end position="247"/>
    </location>
</feature>
<accession>A0AA92VB42</accession>
<evidence type="ECO:0000313" key="3">
    <source>
        <dbReference type="Proteomes" id="UP000283672"/>
    </source>
</evidence>
<comment type="caution">
    <text evidence="2">The sequence shown here is derived from an EMBL/GenBank/DDBJ whole genome shotgun (WGS) entry which is preliminary data.</text>
</comment>
<name>A0AA92VB42_9BACT</name>